<feature type="signal peptide" evidence="1">
    <location>
        <begin position="1"/>
        <end position="19"/>
    </location>
</feature>
<accession>A0A452YM15</accession>
<keyword evidence="3" id="KW-1185">Reference proteome</keyword>
<dbReference type="PANTHER" id="PTHR48466:SF2">
    <property type="entry name" value="OS10G0509000 PROTEIN"/>
    <property type="match status" value="1"/>
</dbReference>
<dbReference type="EnsemblPlants" id="AET1Gv20463900.50">
    <property type="protein sequence ID" value="AET1Gv20463900.50"/>
    <property type="gene ID" value="AET1Gv20463900"/>
</dbReference>
<protein>
    <recommendedName>
        <fullName evidence="4">Rx N-terminal domain-containing protein</fullName>
    </recommendedName>
</protein>
<dbReference type="PANTHER" id="PTHR48466">
    <property type="entry name" value="OS10G0509000 PROTEIN-RELATED"/>
    <property type="match status" value="1"/>
</dbReference>
<evidence type="ECO:0000313" key="2">
    <source>
        <dbReference type="EnsemblPlants" id="AET1Gv20463900.50"/>
    </source>
</evidence>
<dbReference type="Proteomes" id="UP000015105">
    <property type="component" value="Chromosome 1D"/>
</dbReference>
<proteinExistence type="predicted"/>
<dbReference type="InterPro" id="IPR036187">
    <property type="entry name" value="DNA_mismatch_repair_MutS_sf"/>
</dbReference>
<sequence>MAVVSLMLFVESLQVTIRAAMKQDEDSHNLLLPLTETILDAVVSKLLVKSIQDVIDDDGSVKDTASPELRRYRDQVQALESRLCQLMDKLIRNADNEASLSEVSIVNGRCCIKITGDKSSSFDGLLLSSGSDAGSMIEPIIAVPLNDELQGARALVVRAELEALSKLTDKILLELDNIQILMQETVTLDKVLLFFITHFP</sequence>
<evidence type="ECO:0000313" key="3">
    <source>
        <dbReference type="Proteomes" id="UP000015105"/>
    </source>
</evidence>
<reference evidence="2" key="5">
    <citation type="journal article" date="2021" name="G3 (Bethesda)">
        <title>Aegilops tauschii genome assembly Aet v5.0 features greater sequence contiguity and improved annotation.</title>
        <authorList>
            <person name="Wang L."/>
            <person name="Zhu T."/>
            <person name="Rodriguez J.C."/>
            <person name="Deal K.R."/>
            <person name="Dubcovsky J."/>
            <person name="McGuire P.E."/>
            <person name="Lux T."/>
            <person name="Spannagl M."/>
            <person name="Mayer K.F.X."/>
            <person name="Baldrich P."/>
            <person name="Meyers B.C."/>
            <person name="Huo N."/>
            <person name="Gu Y.Q."/>
            <person name="Zhou H."/>
            <person name="Devos K.M."/>
            <person name="Bennetzen J.L."/>
            <person name="Unver T."/>
            <person name="Budak H."/>
            <person name="Gulick P.J."/>
            <person name="Galiba G."/>
            <person name="Kalapos B."/>
            <person name="Nelson D.R."/>
            <person name="Li P."/>
            <person name="You F.M."/>
            <person name="Luo M.C."/>
            <person name="Dvorak J."/>
        </authorList>
    </citation>
    <scope>NUCLEOTIDE SEQUENCE [LARGE SCALE GENOMIC DNA]</scope>
    <source>
        <strain evidence="2">cv. AL8/78</strain>
    </source>
</reference>
<reference evidence="3" key="2">
    <citation type="journal article" date="2017" name="Nat. Plants">
        <title>The Aegilops tauschii genome reveals multiple impacts of transposons.</title>
        <authorList>
            <person name="Zhao G."/>
            <person name="Zou C."/>
            <person name="Li K."/>
            <person name="Wang K."/>
            <person name="Li T."/>
            <person name="Gao L."/>
            <person name="Zhang X."/>
            <person name="Wang H."/>
            <person name="Yang Z."/>
            <person name="Liu X."/>
            <person name="Jiang W."/>
            <person name="Mao L."/>
            <person name="Kong X."/>
            <person name="Jiao Y."/>
            <person name="Jia J."/>
        </authorList>
    </citation>
    <scope>NUCLEOTIDE SEQUENCE [LARGE SCALE GENOMIC DNA]</scope>
    <source>
        <strain evidence="3">cv. AL8/78</strain>
    </source>
</reference>
<dbReference type="SUPFAM" id="SSF48334">
    <property type="entry name" value="DNA repair protein MutS, domain III"/>
    <property type="match status" value="1"/>
</dbReference>
<name>A0A452YM15_AEGTS</name>
<evidence type="ECO:0008006" key="4">
    <source>
        <dbReference type="Google" id="ProtNLM"/>
    </source>
</evidence>
<reference evidence="2" key="4">
    <citation type="submission" date="2019-03" db="UniProtKB">
        <authorList>
            <consortium name="EnsemblPlants"/>
        </authorList>
    </citation>
    <scope>IDENTIFICATION</scope>
</reference>
<evidence type="ECO:0000256" key="1">
    <source>
        <dbReference type="SAM" id="SignalP"/>
    </source>
</evidence>
<organism evidence="2 3">
    <name type="scientific">Aegilops tauschii subsp. strangulata</name>
    <name type="common">Goatgrass</name>
    <dbReference type="NCBI Taxonomy" id="200361"/>
    <lineage>
        <taxon>Eukaryota</taxon>
        <taxon>Viridiplantae</taxon>
        <taxon>Streptophyta</taxon>
        <taxon>Embryophyta</taxon>
        <taxon>Tracheophyta</taxon>
        <taxon>Spermatophyta</taxon>
        <taxon>Magnoliopsida</taxon>
        <taxon>Liliopsida</taxon>
        <taxon>Poales</taxon>
        <taxon>Poaceae</taxon>
        <taxon>BOP clade</taxon>
        <taxon>Pooideae</taxon>
        <taxon>Triticodae</taxon>
        <taxon>Triticeae</taxon>
        <taxon>Triticinae</taxon>
        <taxon>Aegilops</taxon>
    </lineage>
</organism>
<dbReference type="Gramene" id="AET1Gv20463900.50">
    <property type="protein sequence ID" value="AET1Gv20463900.50"/>
    <property type="gene ID" value="AET1Gv20463900"/>
</dbReference>
<dbReference type="GO" id="GO:0006298">
    <property type="term" value="P:mismatch repair"/>
    <property type="evidence" value="ECO:0007669"/>
    <property type="project" value="InterPro"/>
</dbReference>
<reference evidence="2" key="3">
    <citation type="journal article" date="2017" name="Nature">
        <title>Genome sequence of the progenitor of the wheat D genome Aegilops tauschii.</title>
        <authorList>
            <person name="Luo M.C."/>
            <person name="Gu Y.Q."/>
            <person name="Puiu D."/>
            <person name="Wang H."/>
            <person name="Twardziok S.O."/>
            <person name="Deal K.R."/>
            <person name="Huo N."/>
            <person name="Zhu T."/>
            <person name="Wang L."/>
            <person name="Wang Y."/>
            <person name="McGuire P.E."/>
            <person name="Liu S."/>
            <person name="Long H."/>
            <person name="Ramasamy R.K."/>
            <person name="Rodriguez J.C."/>
            <person name="Van S.L."/>
            <person name="Yuan L."/>
            <person name="Wang Z."/>
            <person name="Xia Z."/>
            <person name="Xiao L."/>
            <person name="Anderson O.D."/>
            <person name="Ouyang S."/>
            <person name="Liang Y."/>
            <person name="Zimin A.V."/>
            <person name="Pertea G."/>
            <person name="Qi P."/>
            <person name="Bennetzen J.L."/>
            <person name="Dai X."/>
            <person name="Dawson M.W."/>
            <person name="Muller H.G."/>
            <person name="Kugler K."/>
            <person name="Rivarola-Duarte L."/>
            <person name="Spannagl M."/>
            <person name="Mayer K.F.X."/>
            <person name="Lu F.H."/>
            <person name="Bevan M.W."/>
            <person name="Leroy P."/>
            <person name="Li P."/>
            <person name="You F.M."/>
            <person name="Sun Q."/>
            <person name="Liu Z."/>
            <person name="Lyons E."/>
            <person name="Wicker T."/>
            <person name="Salzberg S.L."/>
            <person name="Devos K.M."/>
            <person name="Dvorak J."/>
        </authorList>
    </citation>
    <scope>NUCLEOTIDE SEQUENCE [LARGE SCALE GENOMIC DNA]</scope>
    <source>
        <strain evidence="2">cv. AL8/78</strain>
    </source>
</reference>
<dbReference type="GO" id="GO:0140664">
    <property type="term" value="F:ATP-dependent DNA damage sensor activity"/>
    <property type="evidence" value="ECO:0007669"/>
    <property type="project" value="InterPro"/>
</dbReference>
<dbReference type="GO" id="GO:0005524">
    <property type="term" value="F:ATP binding"/>
    <property type="evidence" value="ECO:0007669"/>
    <property type="project" value="InterPro"/>
</dbReference>
<dbReference type="InterPro" id="IPR045076">
    <property type="entry name" value="MutS"/>
</dbReference>
<reference evidence="3" key="1">
    <citation type="journal article" date="2014" name="Science">
        <title>Ancient hybridizations among the ancestral genomes of bread wheat.</title>
        <authorList>
            <consortium name="International Wheat Genome Sequencing Consortium,"/>
            <person name="Marcussen T."/>
            <person name="Sandve S.R."/>
            <person name="Heier L."/>
            <person name="Spannagl M."/>
            <person name="Pfeifer M."/>
            <person name="Jakobsen K.S."/>
            <person name="Wulff B.B."/>
            <person name="Steuernagel B."/>
            <person name="Mayer K.F."/>
            <person name="Olsen O.A."/>
        </authorList>
    </citation>
    <scope>NUCLEOTIDE SEQUENCE [LARGE SCALE GENOMIC DNA]</scope>
    <source>
        <strain evidence="3">cv. AL8/78</strain>
    </source>
</reference>
<keyword evidence="1" id="KW-0732">Signal</keyword>
<feature type="chain" id="PRO_5019067053" description="Rx N-terminal domain-containing protein" evidence="1">
    <location>
        <begin position="20"/>
        <end position="200"/>
    </location>
</feature>
<dbReference type="AlphaFoldDB" id="A0A452YM15"/>
<dbReference type="GO" id="GO:0030983">
    <property type="term" value="F:mismatched DNA binding"/>
    <property type="evidence" value="ECO:0007669"/>
    <property type="project" value="InterPro"/>
</dbReference>